<dbReference type="InterPro" id="IPR024560">
    <property type="entry name" value="UPF0313_C"/>
</dbReference>
<dbReference type="SFLD" id="SFLDG01082">
    <property type="entry name" value="B12-binding_domain_containing"/>
    <property type="match status" value="1"/>
</dbReference>
<protein>
    <submittedName>
        <fullName evidence="9">Fe-S OXIDOREDUCTASE</fullName>
    </submittedName>
</protein>
<dbReference type="InterPro" id="IPR013704">
    <property type="entry name" value="UPF0313_N"/>
</dbReference>
<dbReference type="SMART" id="SM00729">
    <property type="entry name" value="Elp3"/>
    <property type="match status" value="1"/>
</dbReference>
<comment type="cofactor">
    <cofactor evidence="6">
        <name>[4Fe-4S] cluster</name>
        <dbReference type="ChEBI" id="CHEBI:49883"/>
    </cofactor>
    <text evidence="6">Binds 1 [4Fe-4S] cluster. The cluster is coordinated with 3 cysteines and an exchangeable S-adenosyl-L-methionine.</text>
</comment>
<gene>
    <name evidence="9" type="ORF">MSSIT_0033</name>
</gene>
<evidence type="ECO:0000256" key="1">
    <source>
        <dbReference type="ARBA" id="ARBA00022485"/>
    </source>
</evidence>
<dbReference type="Pfam" id="PF11842">
    <property type="entry name" value="DUF3362"/>
    <property type="match status" value="1"/>
</dbReference>
<dbReference type="EMBL" id="CP009506">
    <property type="protein sequence ID" value="AKB26752.1"/>
    <property type="molecule type" value="Genomic_DNA"/>
</dbReference>
<dbReference type="InterPro" id="IPR020612">
    <property type="entry name" value="Methylthiotransferase_CS"/>
</dbReference>
<keyword evidence="3 6" id="KW-0479">Metal-binding</keyword>
<feature type="binding site" evidence="6">
    <location>
        <position position="408"/>
    </location>
    <ligand>
        <name>[4Fe-4S] cluster</name>
        <dbReference type="ChEBI" id="CHEBI:49883"/>
        <note>4Fe-4S-S-AdoMet</note>
    </ligand>
</feature>
<dbReference type="PROSITE" id="PS51918">
    <property type="entry name" value="RADICAL_SAM"/>
    <property type="match status" value="1"/>
</dbReference>
<evidence type="ECO:0000256" key="4">
    <source>
        <dbReference type="ARBA" id="ARBA00023004"/>
    </source>
</evidence>
<evidence type="ECO:0000256" key="3">
    <source>
        <dbReference type="ARBA" id="ARBA00022723"/>
    </source>
</evidence>
<feature type="region of interest" description="Disordered" evidence="7">
    <location>
        <begin position="1"/>
        <end position="85"/>
    </location>
</feature>
<keyword evidence="2 6" id="KW-0949">S-adenosyl-L-methionine</keyword>
<dbReference type="GO" id="GO:0005506">
    <property type="term" value="F:iron ion binding"/>
    <property type="evidence" value="ECO:0007669"/>
    <property type="project" value="UniProtKB-UniRule"/>
</dbReference>
<evidence type="ECO:0000259" key="8">
    <source>
        <dbReference type="PROSITE" id="PS51918"/>
    </source>
</evidence>
<dbReference type="PATRIC" id="fig|1434120.4.peg.46"/>
<dbReference type="AlphaFoldDB" id="A0A0E3P0E4"/>
<dbReference type="SUPFAM" id="SSF102114">
    <property type="entry name" value="Radical SAM enzymes"/>
    <property type="match status" value="1"/>
</dbReference>
<dbReference type="PANTHER" id="PTHR32331:SF0">
    <property type="entry name" value="UPF0313 PROTEIN YGIQ"/>
    <property type="match status" value="1"/>
</dbReference>
<feature type="compositionally biased region" description="Low complexity" evidence="7">
    <location>
        <begin position="72"/>
        <end position="83"/>
    </location>
</feature>
<evidence type="ECO:0000256" key="5">
    <source>
        <dbReference type="ARBA" id="ARBA00023014"/>
    </source>
</evidence>
<comment type="similarity">
    <text evidence="6">Belongs to the UPF0313 family.</text>
</comment>
<name>A0A0E3P0E4_9EURY</name>
<dbReference type="NCBIfam" id="TIGR03904">
    <property type="entry name" value="SAM_YgiQ"/>
    <property type="match status" value="1"/>
</dbReference>
<dbReference type="GO" id="GO:0003824">
    <property type="term" value="F:catalytic activity"/>
    <property type="evidence" value="ECO:0007669"/>
    <property type="project" value="InterPro"/>
</dbReference>
<feature type="compositionally biased region" description="Basic and acidic residues" evidence="7">
    <location>
        <begin position="10"/>
        <end position="37"/>
    </location>
</feature>
<dbReference type="KEGG" id="msw:MSSIT_0033"/>
<dbReference type="PANTHER" id="PTHR32331">
    <property type="entry name" value="UPF0313 PROTEIN YGIQ"/>
    <property type="match status" value="1"/>
</dbReference>
<dbReference type="Gene3D" id="3.80.30.20">
    <property type="entry name" value="tm_1862 like domain"/>
    <property type="match status" value="1"/>
</dbReference>
<feature type="binding site" evidence="6">
    <location>
        <position position="415"/>
    </location>
    <ligand>
        <name>[4Fe-4S] cluster</name>
        <dbReference type="ChEBI" id="CHEBI:49883"/>
        <note>4Fe-4S-S-AdoMet</note>
    </ligand>
</feature>
<organism evidence="9 10">
    <name type="scientific">Methanosarcina siciliae T4/M</name>
    <dbReference type="NCBI Taxonomy" id="1434120"/>
    <lineage>
        <taxon>Archaea</taxon>
        <taxon>Methanobacteriati</taxon>
        <taxon>Methanobacteriota</taxon>
        <taxon>Stenosarchaea group</taxon>
        <taxon>Methanomicrobia</taxon>
        <taxon>Methanosarcinales</taxon>
        <taxon>Methanosarcinaceae</taxon>
        <taxon>Methanosarcina</taxon>
    </lineage>
</organism>
<evidence type="ECO:0000313" key="10">
    <source>
        <dbReference type="Proteomes" id="UP000033111"/>
    </source>
</evidence>
<sequence>MVKDTAAPTENRKFTREKKEEKTGREKDKKPDMERTGRKNGFFVPKKAETGKKTESRPETKPGKKEKKQKKSLSSSLHASKFLPMSPEEVKARGWKEPDIILVTGDAYVDHSSFGTAIIGRVLEDAGFRVGIIAQPRWDNPEDFKKLGRPRLFFSVSAGNTDSMVSNLTPGLKPRKKDAYSPGNKTGLRPNRAVIIYSNRIKEAFPNVPIVLGGIEASLRRFAHYDYLSDKVRQAILADAPADLIVYGMGELQIVEIAKRLQAGEDIRKIRDIPGTVWKMEVKAWKELKEKSKGTTEAVVRDTALEAAEFFKEYIEIPSFSEVSQDKAAFAKAFRTYFPEQNPITGKGIVQPHPKTVIVQNRPMRPLTEAELDHVYELPYTGETHPSYTEPIPALEMVKFSLTTHRGCFGGCSFCAITQHQGRMISSRSPESVLREAKKLTEKPDFKGIINGVGGPTANMYGMECRTWEKKGACLDKACLYPRICPSLDTSHKKLLELMRRLRELPGVRQVFTGYGVRYDLALEDEEYLEELCAHHISGQLRIAPEHFSKRVTDAMSKPGKEVYERFSEKFAAFNKKCGKEQYIVNYLMSGHPGCTLEDMIEMAEYVRDHGGYTEQVQDFTPTPMTVSTCTYYTGLDPFTGKKVYVAKDKKEKAMQRALMHYRNPANYELVYEALEKAGRFDLVGNAHKCLIRRKRKQRK</sequence>
<evidence type="ECO:0000256" key="6">
    <source>
        <dbReference type="HAMAP-Rule" id="MF_01251"/>
    </source>
</evidence>
<dbReference type="HAMAP" id="MF_01251">
    <property type="entry name" value="UPF0313"/>
    <property type="match status" value="1"/>
</dbReference>
<dbReference type="InterPro" id="IPR007197">
    <property type="entry name" value="rSAM"/>
</dbReference>
<dbReference type="Pfam" id="PF04055">
    <property type="entry name" value="Radical_SAM"/>
    <property type="match status" value="1"/>
</dbReference>
<accession>A0A0E3P0E4</accession>
<proteinExistence type="inferred from homology"/>
<keyword evidence="1 6" id="KW-0004">4Fe-4S</keyword>
<dbReference type="SFLD" id="SFLDS00029">
    <property type="entry name" value="Radical_SAM"/>
    <property type="match status" value="1"/>
</dbReference>
<feature type="domain" description="Radical SAM core" evidence="8">
    <location>
        <begin position="394"/>
        <end position="663"/>
    </location>
</feature>
<keyword evidence="4 6" id="KW-0408">Iron</keyword>
<dbReference type="InterPro" id="IPR022946">
    <property type="entry name" value="UPF0313"/>
</dbReference>
<evidence type="ECO:0000256" key="7">
    <source>
        <dbReference type="SAM" id="MobiDB-lite"/>
    </source>
</evidence>
<evidence type="ECO:0000313" key="9">
    <source>
        <dbReference type="EMBL" id="AKB26752.1"/>
    </source>
</evidence>
<evidence type="ECO:0000256" key="2">
    <source>
        <dbReference type="ARBA" id="ARBA00022691"/>
    </source>
</evidence>
<dbReference type="InterPro" id="IPR058240">
    <property type="entry name" value="rSAM_sf"/>
</dbReference>
<feature type="compositionally biased region" description="Basic and acidic residues" evidence="7">
    <location>
        <begin position="46"/>
        <end position="63"/>
    </location>
</feature>
<dbReference type="SFLD" id="SFLDG01069">
    <property type="entry name" value="UPF0313"/>
    <property type="match status" value="1"/>
</dbReference>
<dbReference type="Pfam" id="PF08497">
    <property type="entry name" value="Radical_SAM_N"/>
    <property type="match status" value="1"/>
</dbReference>
<dbReference type="GO" id="GO:0051539">
    <property type="term" value="F:4 iron, 4 sulfur cluster binding"/>
    <property type="evidence" value="ECO:0007669"/>
    <property type="project" value="UniProtKB-KW"/>
</dbReference>
<feature type="binding site" evidence="6">
    <location>
        <position position="412"/>
    </location>
    <ligand>
        <name>[4Fe-4S] cluster</name>
        <dbReference type="ChEBI" id="CHEBI:49883"/>
        <note>4Fe-4S-S-AdoMet</note>
    </ligand>
</feature>
<dbReference type="HOGENOM" id="CLU_018288_2_0_2"/>
<dbReference type="PROSITE" id="PS01278">
    <property type="entry name" value="MTTASE_RADICAL"/>
    <property type="match status" value="1"/>
</dbReference>
<dbReference type="Proteomes" id="UP000033111">
    <property type="component" value="Chromosome"/>
</dbReference>
<keyword evidence="10" id="KW-1185">Reference proteome</keyword>
<keyword evidence="5 6" id="KW-0411">Iron-sulfur</keyword>
<dbReference type="InterPro" id="IPR023404">
    <property type="entry name" value="rSAM_horseshoe"/>
</dbReference>
<dbReference type="InterPro" id="IPR006638">
    <property type="entry name" value="Elp3/MiaA/NifB-like_rSAM"/>
</dbReference>
<reference evidence="9 10" key="1">
    <citation type="submission" date="2014-07" db="EMBL/GenBank/DDBJ databases">
        <title>Methanogenic archaea and the global carbon cycle.</title>
        <authorList>
            <person name="Henriksen J.R."/>
            <person name="Luke J."/>
            <person name="Reinhart S."/>
            <person name="Benedict M.N."/>
            <person name="Youngblut N.D."/>
            <person name="Metcalf M.E."/>
            <person name="Whitaker R.J."/>
            <person name="Metcalf W.W."/>
        </authorList>
    </citation>
    <scope>NUCLEOTIDE SEQUENCE [LARGE SCALE GENOMIC DNA]</scope>
    <source>
        <strain evidence="9 10">T4/M</strain>
    </source>
</reference>